<proteinExistence type="predicted"/>
<organism evidence="2 3">
    <name type="scientific">Dacryopinax primogenitus (strain DJM 731)</name>
    <name type="common">Brown rot fungus</name>
    <dbReference type="NCBI Taxonomy" id="1858805"/>
    <lineage>
        <taxon>Eukaryota</taxon>
        <taxon>Fungi</taxon>
        <taxon>Dikarya</taxon>
        <taxon>Basidiomycota</taxon>
        <taxon>Agaricomycotina</taxon>
        <taxon>Dacrymycetes</taxon>
        <taxon>Dacrymycetales</taxon>
        <taxon>Dacrymycetaceae</taxon>
        <taxon>Dacryopinax</taxon>
    </lineage>
</organism>
<dbReference type="Proteomes" id="UP000030653">
    <property type="component" value="Unassembled WGS sequence"/>
</dbReference>
<feature type="compositionally biased region" description="Basic and acidic residues" evidence="1">
    <location>
        <begin position="1"/>
        <end position="11"/>
    </location>
</feature>
<accession>M5FUK5</accession>
<evidence type="ECO:0000313" key="3">
    <source>
        <dbReference type="Proteomes" id="UP000030653"/>
    </source>
</evidence>
<dbReference type="HOGENOM" id="CLU_1938091_0_0_1"/>
<dbReference type="RefSeq" id="XP_040626052.1">
    <property type="nucleotide sequence ID" value="XM_040771308.1"/>
</dbReference>
<dbReference type="AlphaFoldDB" id="M5FUK5"/>
<dbReference type="EMBL" id="JH795871">
    <property type="protein sequence ID" value="EJT99154.1"/>
    <property type="molecule type" value="Genomic_DNA"/>
</dbReference>
<gene>
    <name evidence="2" type="ORF">DACRYDRAFT_17783</name>
</gene>
<reference evidence="2 3" key="1">
    <citation type="journal article" date="2012" name="Science">
        <title>The Paleozoic origin of enzymatic lignin decomposition reconstructed from 31 fungal genomes.</title>
        <authorList>
            <person name="Floudas D."/>
            <person name="Binder M."/>
            <person name="Riley R."/>
            <person name="Barry K."/>
            <person name="Blanchette R.A."/>
            <person name="Henrissat B."/>
            <person name="Martinez A.T."/>
            <person name="Otillar R."/>
            <person name="Spatafora J.W."/>
            <person name="Yadav J.S."/>
            <person name="Aerts A."/>
            <person name="Benoit I."/>
            <person name="Boyd A."/>
            <person name="Carlson A."/>
            <person name="Copeland A."/>
            <person name="Coutinho P.M."/>
            <person name="de Vries R.P."/>
            <person name="Ferreira P."/>
            <person name="Findley K."/>
            <person name="Foster B."/>
            <person name="Gaskell J."/>
            <person name="Glotzer D."/>
            <person name="Gorecki P."/>
            <person name="Heitman J."/>
            <person name="Hesse C."/>
            <person name="Hori C."/>
            <person name="Igarashi K."/>
            <person name="Jurgens J.A."/>
            <person name="Kallen N."/>
            <person name="Kersten P."/>
            <person name="Kohler A."/>
            <person name="Kuees U."/>
            <person name="Kumar T.K.A."/>
            <person name="Kuo A."/>
            <person name="LaButti K."/>
            <person name="Larrondo L.F."/>
            <person name="Lindquist E."/>
            <person name="Ling A."/>
            <person name="Lombard V."/>
            <person name="Lucas S."/>
            <person name="Lundell T."/>
            <person name="Martin R."/>
            <person name="McLaughlin D.J."/>
            <person name="Morgenstern I."/>
            <person name="Morin E."/>
            <person name="Murat C."/>
            <person name="Nagy L.G."/>
            <person name="Nolan M."/>
            <person name="Ohm R.A."/>
            <person name="Patyshakuliyeva A."/>
            <person name="Rokas A."/>
            <person name="Ruiz-Duenas F.J."/>
            <person name="Sabat G."/>
            <person name="Salamov A."/>
            <person name="Samejima M."/>
            <person name="Schmutz J."/>
            <person name="Slot J.C."/>
            <person name="St John F."/>
            <person name="Stenlid J."/>
            <person name="Sun H."/>
            <person name="Sun S."/>
            <person name="Syed K."/>
            <person name="Tsang A."/>
            <person name="Wiebenga A."/>
            <person name="Young D."/>
            <person name="Pisabarro A."/>
            <person name="Eastwood D.C."/>
            <person name="Martin F."/>
            <person name="Cullen D."/>
            <person name="Grigoriev I.V."/>
            <person name="Hibbett D.S."/>
        </authorList>
    </citation>
    <scope>NUCLEOTIDE SEQUENCE [LARGE SCALE GENOMIC DNA]</scope>
    <source>
        <strain evidence="2 3">DJM-731 SS1</strain>
    </source>
</reference>
<sequence>MICHISKDARGEASPPSTSTNHQDQESHAEGDETDDTVSILDRRPDAAATSPSAARIYDISLHKFHQELGFKPVVVTGIRDIFYPALGEAVTVLLSHGSGISMDVQVDHLARCSLTQKPYQRAQATRKAQ</sequence>
<dbReference type="GeneID" id="63686370"/>
<keyword evidence="3" id="KW-1185">Reference proteome</keyword>
<name>M5FUK5_DACPD</name>
<protein>
    <submittedName>
        <fullName evidence="2">Uncharacterized protein</fullName>
    </submittedName>
</protein>
<feature type="region of interest" description="Disordered" evidence="1">
    <location>
        <begin position="1"/>
        <end position="49"/>
    </location>
</feature>
<evidence type="ECO:0000256" key="1">
    <source>
        <dbReference type="SAM" id="MobiDB-lite"/>
    </source>
</evidence>
<evidence type="ECO:0000313" key="2">
    <source>
        <dbReference type="EMBL" id="EJT99154.1"/>
    </source>
</evidence>